<dbReference type="EMBL" id="JACASE010000006">
    <property type="protein sequence ID" value="KAF6455940.1"/>
    <property type="molecule type" value="Genomic_DNA"/>
</dbReference>
<organism evidence="1 2">
    <name type="scientific">Rousettus aegyptiacus</name>
    <name type="common">Egyptian fruit bat</name>
    <name type="synonym">Pteropus aegyptiacus</name>
    <dbReference type="NCBI Taxonomy" id="9407"/>
    <lineage>
        <taxon>Eukaryota</taxon>
        <taxon>Metazoa</taxon>
        <taxon>Chordata</taxon>
        <taxon>Craniata</taxon>
        <taxon>Vertebrata</taxon>
        <taxon>Euteleostomi</taxon>
        <taxon>Mammalia</taxon>
        <taxon>Eutheria</taxon>
        <taxon>Laurasiatheria</taxon>
        <taxon>Chiroptera</taxon>
        <taxon>Yinpterochiroptera</taxon>
        <taxon>Pteropodoidea</taxon>
        <taxon>Pteropodidae</taxon>
        <taxon>Rousettinae</taxon>
        <taxon>Rousettus</taxon>
    </lineage>
</organism>
<comment type="caution">
    <text evidence="1">The sequence shown here is derived from an EMBL/GenBank/DDBJ whole genome shotgun (WGS) entry which is preliminary data.</text>
</comment>
<dbReference type="Proteomes" id="UP000593571">
    <property type="component" value="Unassembled WGS sequence"/>
</dbReference>
<reference evidence="1 2" key="1">
    <citation type="journal article" date="2020" name="Nature">
        <title>Six reference-quality genomes reveal evolution of bat adaptations.</title>
        <authorList>
            <person name="Jebb D."/>
            <person name="Huang Z."/>
            <person name="Pippel M."/>
            <person name="Hughes G.M."/>
            <person name="Lavrichenko K."/>
            <person name="Devanna P."/>
            <person name="Winkler S."/>
            <person name="Jermiin L.S."/>
            <person name="Skirmuntt E.C."/>
            <person name="Katzourakis A."/>
            <person name="Burkitt-Gray L."/>
            <person name="Ray D.A."/>
            <person name="Sullivan K.A.M."/>
            <person name="Roscito J.G."/>
            <person name="Kirilenko B.M."/>
            <person name="Davalos L.M."/>
            <person name="Corthals A.P."/>
            <person name="Power M.L."/>
            <person name="Jones G."/>
            <person name="Ransome R.D."/>
            <person name="Dechmann D.K.N."/>
            <person name="Locatelli A.G."/>
            <person name="Puechmaille S.J."/>
            <person name="Fedrigo O."/>
            <person name="Jarvis E.D."/>
            <person name="Hiller M."/>
            <person name="Vernes S.C."/>
            <person name="Myers E.W."/>
            <person name="Teeling E.C."/>
        </authorList>
    </citation>
    <scope>NUCLEOTIDE SEQUENCE [LARGE SCALE GENOMIC DNA]</scope>
    <source>
        <strain evidence="1">MRouAeg1</strain>
        <tissue evidence="1">Muscle</tissue>
    </source>
</reference>
<dbReference type="GO" id="GO:0005654">
    <property type="term" value="C:nucleoplasm"/>
    <property type="evidence" value="ECO:0007669"/>
    <property type="project" value="TreeGrafter"/>
</dbReference>
<gene>
    <name evidence="1" type="ORF">HJG63_004737</name>
</gene>
<name>A0A7J8G7K4_ROUAE</name>
<dbReference type="AlphaFoldDB" id="A0A7J8G7K4"/>
<proteinExistence type="predicted"/>
<dbReference type="Pfam" id="PF15146">
    <property type="entry name" value="FANCAA"/>
    <property type="match status" value="1"/>
</dbReference>
<accession>A0A7J8G7K4</accession>
<dbReference type="GO" id="GO:0036297">
    <property type="term" value="P:interstrand cross-link repair"/>
    <property type="evidence" value="ECO:0007669"/>
    <property type="project" value="InterPro"/>
</dbReference>
<sequence length="873" mass="92047">MVGLTPRVDYLADFCRPLGGLAAGRPRVLCHGVEIFLSTARKQVYVYDQERRLLTAVYTFPGQVWHLEVLSLRRAIYVLCAGRGIYCLSLDQPRRSPSQHDEDDEGSEPPFPVIPVDPDACVLPDATLCAFTVLDTMLVTLAQGPAHWKVQLFRCPYPGQDPRPRGQIGEVDLSSCTPLARSPGEPKAPLFPPVLYCVSPPGPGVPHGHLHGTRGFTLEGSLFGLLFGADATLMESPVLLVGLPSGQLCCIVLKTLGTSGLATSDPKGTVKVLHHLEEPVIFIGALRTEPLAEDMEDTYSDCLVALGHHGRTLAIKARRDEAGSLEPVLREYCLPGPVLCAACDGDGRVYHSTPSGLCVVDLARAGAPWGPVQPSTGPGGLPSLPCPASLRVHSVLALFVSPGVPEGGTKLLALSAKGRLMTCSLDLSSETSRPAAETAASAGRKVKELLGAIGTISERVSSLKKAVDQRNRALTRLNEAMNVSCTLLSSQKGRRPVSCTTSATWSRLGLRDVLTATCLLENRSAFGLGPGWALCVQVLPSSHASDLASAGSAVTYTLPVGQLGPGGRWEMTLPLGPGEDGVLDLPVTVSYMLFYSLREVVGGALAPSGSFRDPSLDRGASDIAPEQEGVCLPLGEHTVDLLQALRFPGLATPCTPGPGPLGPARDPVDTFLAAQCRPGSEPAGLTSLRAKHLPPSAAAIRVSAELLRAALGDRHSGATLCCAALQWLLADNAAADVVRACALASVQGVAPDGADVHLTAREVAVADLCPAGPIAAVEIQVESPSLASTCGVHHAVVRRVQRMVSEQAAQGPSPPDLRVQYLHQIQASHETLLREVQTLCDQRSTEDEASPCATAGRLLRVYEQLRSPSLPLL</sequence>
<dbReference type="GO" id="GO:0043240">
    <property type="term" value="C:Fanconi anaemia nuclear complex"/>
    <property type="evidence" value="ECO:0007669"/>
    <property type="project" value="InterPro"/>
</dbReference>
<keyword evidence="2" id="KW-1185">Reference proteome</keyword>
<dbReference type="OrthoDB" id="6495021at2759"/>
<evidence type="ECO:0000313" key="2">
    <source>
        <dbReference type="Proteomes" id="UP000593571"/>
    </source>
</evidence>
<dbReference type="PANTHER" id="PTHR14890">
    <property type="entry name" value="FANCONI ANEMIA CORE COMPLEX-ASSOCIATED PROTEIN 100"/>
    <property type="match status" value="1"/>
</dbReference>
<evidence type="ECO:0000313" key="1">
    <source>
        <dbReference type="EMBL" id="KAF6455940.1"/>
    </source>
</evidence>
<protein>
    <submittedName>
        <fullName evidence="1">FA core complex associated protein 100</fullName>
    </submittedName>
</protein>
<dbReference type="PANTHER" id="PTHR14890:SF1">
    <property type="entry name" value="FANCONI ANEMIA CORE COMPLEX-ASSOCIATED PROTEIN 100"/>
    <property type="match status" value="1"/>
</dbReference>
<dbReference type="InterPro" id="IPR029251">
    <property type="entry name" value="Faap100"/>
</dbReference>